<dbReference type="PANTHER" id="PTHR45458">
    <property type="entry name" value="SHORT-CHAIN DEHYDROGENASE/REDUCTASE SDR"/>
    <property type="match status" value="1"/>
</dbReference>
<dbReference type="InterPro" id="IPR052184">
    <property type="entry name" value="SDR_enzymes"/>
</dbReference>
<dbReference type="PANTHER" id="PTHR45458:SF1">
    <property type="entry name" value="SHORT CHAIN DEHYDROGENASE"/>
    <property type="match status" value="1"/>
</dbReference>
<name>A0A1L9S5G7_9EURO</name>
<sequence length="246" mass="26538">MSTVLVSGSSRGLGLELIKQFAALVPENGLVIAGARWRTAELEELIRSNQGRVGFVSLDVSDESSIIASVQEVKSLLGERPLDILINCAGVHSDTDGKVANMDDLMRQFSVNVLGTHHTIRSFLPLMATSTEKKIVTISSIYGSMTNARAVAFAPCPAYKISKAALNALTVQYALSYEDEGFIFFAVNPGWLQTEMGGEDADLTVPQGATAVVNIIRAADKSTNGKFKNIQVNGWEHKYNGSDLAW</sequence>
<dbReference type="OrthoDB" id="7289984at2759"/>
<dbReference type="Gene3D" id="3.40.50.720">
    <property type="entry name" value="NAD(P)-binding Rossmann-like Domain"/>
    <property type="match status" value="1"/>
</dbReference>
<accession>A0A1L9S5G7</accession>
<evidence type="ECO:0000313" key="2">
    <source>
        <dbReference type="Proteomes" id="UP000184188"/>
    </source>
</evidence>
<protein>
    <submittedName>
        <fullName evidence="1">Uncharacterized protein</fullName>
    </submittedName>
</protein>
<dbReference type="CDD" id="cd05325">
    <property type="entry name" value="carb_red_sniffer_like_SDR_c"/>
    <property type="match status" value="1"/>
</dbReference>
<dbReference type="GeneID" id="34614074"/>
<proteinExistence type="predicted"/>
<dbReference type="EMBL" id="KV878360">
    <property type="protein sequence ID" value="OJJ42406.1"/>
    <property type="molecule type" value="Genomic_DNA"/>
</dbReference>
<organism evidence="1 2">
    <name type="scientific">Penicilliopsis zonata CBS 506.65</name>
    <dbReference type="NCBI Taxonomy" id="1073090"/>
    <lineage>
        <taxon>Eukaryota</taxon>
        <taxon>Fungi</taxon>
        <taxon>Dikarya</taxon>
        <taxon>Ascomycota</taxon>
        <taxon>Pezizomycotina</taxon>
        <taxon>Eurotiomycetes</taxon>
        <taxon>Eurotiomycetidae</taxon>
        <taxon>Eurotiales</taxon>
        <taxon>Aspergillaceae</taxon>
        <taxon>Penicilliopsis</taxon>
    </lineage>
</organism>
<dbReference type="Proteomes" id="UP000184188">
    <property type="component" value="Unassembled WGS sequence"/>
</dbReference>
<dbReference type="Pfam" id="PF00106">
    <property type="entry name" value="adh_short"/>
    <property type="match status" value="1"/>
</dbReference>
<dbReference type="InterPro" id="IPR036291">
    <property type="entry name" value="NAD(P)-bd_dom_sf"/>
</dbReference>
<dbReference type="VEuPathDB" id="FungiDB:ASPZODRAFT_20522"/>
<reference evidence="2" key="1">
    <citation type="journal article" date="2017" name="Genome Biol.">
        <title>Comparative genomics reveals high biological diversity and specific adaptations in the industrially and medically important fungal genus Aspergillus.</title>
        <authorList>
            <person name="de Vries R.P."/>
            <person name="Riley R."/>
            <person name="Wiebenga A."/>
            <person name="Aguilar-Osorio G."/>
            <person name="Amillis S."/>
            <person name="Uchima C.A."/>
            <person name="Anderluh G."/>
            <person name="Asadollahi M."/>
            <person name="Askin M."/>
            <person name="Barry K."/>
            <person name="Battaglia E."/>
            <person name="Bayram O."/>
            <person name="Benocci T."/>
            <person name="Braus-Stromeyer S.A."/>
            <person name="Caldana C."/>
            <person name="Canovas D."/>
            <person name="Cerqueira G.C."/>
            <person name="Chen F."/>
            <person name="Chen W."/>
            <person name="Choi C."/>
            <person name="Clum A."/>
            <person name="Dos Santos R.A."/>
            <person name="Damasio A.R."/>
            <person name="Diallinas G."/>
            <person name="Emri T."/>
            <person name="Fekete E."/>
            <person name="Flipphi M."/>
            <person name="Freyberg S."/>
            <person name="Gallo A."/>
            <person name="Gournas C."/>
            <person name="Habgood R."/>
            <person name="Hainaut M."/>
            <person name="Harispe M.L."/>
            <person name="Henrissat B."/>
            <person name="Hilden K.S."/>
            <person name="Hope R."/>
            <person name="Hossain A."/>
            <person name="Karabika E."/>
            <person name="Karaffa L."/>
            <person name="Karanyi Z."/>
            <person name="Krasevec N."/>
            <person name="Kuo A."/>
            <person name="Kusch H."/>
            <person name="LaButti K."/>
            <person name="Lagendijk E.L."/>
            <person name="Lapidus A."/>
            <person name="Levasseur A."/>
            <person name="Lindquist E."/>
            <person name="Lipzen A."/>
            <person name="Logrieco A.F."/>
            <person name="MacCabe A."/>
            <person name="Maekelae M.R."/>
            <person name="Malavazi I."/>
            <person name="Melin P."/>
            <person name="Meyer V."/>
            <person name="Mielnichuk N."/>
            <person name="Miskei M."/>
            <person name="Molnar A.P."/>
            <person name="Mule G."/>
            <person name="Ngan C.Y."/>
            <person name="Orejas M."/>
            <person name="Orosz E."/>
            <person name="Ouedraogo J.P."/>
            <person name="Overkamp K.M."/>
            <person name="Park H.-S."/>
            <person name="Perrone G."/>
            <person name="Piumi F."/>
            <person name="Punt P.J."/>
            <person name="Ram A.F."/>
            <person name="Ramon A."/>
            <person name="Rauscher S."/>
            <person name="Record E."/>
            <person name="Riano-Pachon D.M."/>
            <person name="Robert V."/>
            <person name="Roehrig J."/>
            <person name="Ruller R."/>
            <person name="Salamov A."/>
            <person name="Salih N.S."/>
            <person name="Samson R.A."/>
            <person name="Sandor E."/>
            <person name="Sanguinetti M."/>
            <person name="Schuetze T."/>
            <person name="Sepcic K."/>
            <person name="Shelest E."/>
            <person name="Sherlock G."/>
            <person name="Sophianopoulou V."/>
            <person name="Squina F.M."/>
            <person name="Sun H."/>
            <person name="Susca A."/>
            <person name="Todd R.B."/>
            <person name="Tsang A."/>
            <person name="Unkles S.E."/>
            <person name="van de Wiele N."/>
            <person name="van Rossen-Uffink D."/>
            <person name="Oliveira J.V."/>
            <person name="Vesth T.C."/>
            <person name="Visser J."/>
            <person name="Yu J.-H."/>
            <person name="Zhou M."/>
            <person name="Andersen M.R."/>
            <person name="Archer D.B."/>
            <person name="Baker S.E."/>
            <person name="Benoit I."/>
            <person name="Brakhage A.A."/>
            <person name="Braus G.H."/>
            <person name="Fischer R."/>
            <person name="Frisvad J.C."/>
            <person name="Goldman G.H."/>
            <person name="Houbraken J."/>
            <person name="Oakley B."/>
            <person name="Pocsi I."/>
            <person name="Scazzocchio C."/>
            <person name="Seiboth B."/>
            <person name="vanKuyk P.A."/>
            <person name="Wortman J."/>
            <person name="Dyer P.S."/>
            <person name="Grigoriev I.V."/>
        </authorList>
    </citation>
    <scope>NUCLEOTIDE SEQUENCE [LARGE SCALE GENOMIC DNA]</scope>
    <source>
        <strain evidence="2">CBS 506.65</strain>
    </source>
</reference>
<dbReference type="PRINTS" id="PR00081">
    <property type="entry name" value="GDHRDH"/>
</dbReference>
<evidence type="ECO:0000313" key="1">
    <source>
        <dbReference type="EMBL" id="OJJ42406.1"/>
    </source>
</evidence>
<dbReference type="InterPro" id="IPR002347">
    <property type="entry name" value="SDR_fam"/>
</dbReference>
<dbReference type="SUPFAM" id="SSF51735">
    <property type="entry name" value="NAD(P)-binding Rossmann-fold domains"/>
    <property type="match status" value="1"/>
</dbReference>
<keyword evidence="2" id="KW-1185">Reference proteome</keyword>
<dbReference type="GO" id="GO:0016616">
    <property type="term" value="F:oxidoreductase activity, acting on the CH-OH group of donors, NAD or NADP as acceptor"/>
    <property type="evidence" value="ECO:0007669"/>
    <property type="project" value="TreeGrafter"/>
</dbReference>
<dbReference type="RefSeq" id="XP_022576916.1">
    <property type="nucleotide sequence ID" value="XM_022727610.1"/>
</dbReference>
<gene>
    <name evidence="1" type="ORF">ASPZODRAFT_20522</name>
</gene>
<dbReference type="AlphaFoldDB" id="A0A1L9S5G7"/>